<dbReference type="AlphaFoldDB" id="A0AAV9R7U7"/>
<protein>
    <submittedName>
        <fullName evidence="1">Uncharacterized protein</fullName>
    </submittedName>
</protein>
<accession>A0AAV9R7U7</accession>
<comment type="caution">
    <text evidence="1">The sequence shown here is derived from an EMBL/GenBank/DDBJ whole genome shotgun (WGS) entry which is preliminary data.</text>
</comment>
<dbReference type="EMBL" id="JAHHUM010002318">
    <property type="protein sequence ID" value="KAK5604986.1"/>
    <property type="molecule type" value="Genomic_DNA"/>
</dbReference>
<gene>
    <name evidence="1" type="ORF">CRENBAI_004710</name>
</gene>
<evidence type="ECO:0000313" key="1">
    <source>
        <dbReference type="EMBL" id="KAK5604986.1"/>
    </source>
</evidence>
<keyword evidence="2" id="KW-1185">Reference proteome</keyword>
<evidence type="ECO:0000313" key="2">
    <source>
        <dbReference type="Proteomes" id="UP001311232"/>
    </source>
</evidence>
<organism evidence="1 2">
    <name type="scientific">Crenichthys baileyi</name>
    <name type="common">White River springfish</name>
    <dbReference type="NCBI Taxonomy" id="28760"/>
    <lineage>
        <taxon>Eukaryota</taxon>
        <taxon>Metazoa</taxon>
        <taxon>Chordata</taxon>
        <taxon>Craniata</taxon>
        <taxon>Vertebrata</taxon>
        <taxon>Euteleostomi</taxon>
        <taxon>Actinopterygii</taxon>
        <taxon>Neopterygii</taxon>
        <taxon>Teleostei</taxon>
        <taxon>Neoteleostei</taxon>
        <taxon>Acanthomorphata</taxon>
        <taxon>Ovalentaria</taxon>
        <taxon>Atherinomorphae</taxon>
        <taxon>Cyprinodontiformes</taxon>
        <taxon>Goodeidae</taxon>
        <taxon>Crenichthys</taxon>
    </lineage>
</organism>
<dbReference type="Proteomes" id="UP001311232">
    <property type="component" value="Unassembled WGS sequence"/>
</dbReference>
<sequence length="78" mass="9085">MRMTSHPFSPESTFGYPRRTWEEGYLGFLLEDFTVYLPGSCLLLSFMPYAPAHRLVLCSCSVSWFFPQINRVRAGEWT</sequence>
<name>A0AAV9R7U7_9TELE</name>
<reference evidence="1 2" key="1">
    <citation type="submission" date="2021-06" db="EMBL/GenBank/DDBJ databases">
        <authorList>
            <person name="Palmer J.M."/>
        </authorList>
    </citation>
    <scope>NUCLEOTIDE SEQUENCE [LARGE SCALE GENOMIC DNA]</scope>
    <source>
        <strain evidence="1 2">MEX-2019</strain>
        <tissue evidence="1">Muscle</tissue>
    </source>
</reference>
<proteinExistence type="predicted"/>